<dbReference type="PANTHER" id="PTHR15332:SF175">
    <property type="entry name" value="PROPROTEIN CONVERTASE SUBTILISIN_KEXIN TYPE 5-LIKE"/>
    <property type="match status" value="1"/>
</dbReference>
<dbReference type="GeneID" id="79573788"/>
<dbReference type="RefSeq" id="XP_001346962.1">
    <property type="nucleotide sequence ID" value="XM_001346926.1"/>
</dbReference>
<feature type="transmembrane region" description="Helical" evidence="2">
    <location>
        <begin position="3536"/>
        <end position="3559"/>
    </location>
</feature>
<keyword evidence="7" id="KW-1185">Reference proteome</keyword>
<keyword evidence="2" id="KW-1133">Transmembrane helix</keyword>
<accession>Q6BG85</accession>
<dbReference type="InterPro" id="IPR000742">
    <property type="entry name" value="EGF"/>
</dbReference>
<gene>
    <name evidence="6" type="ORF">PTMB.137c</name>
</gene>
<dbReference type="SMART" id="SM00261">
    <property type="entry name" value="FU"/>
    <property type="match status" value="22"/>
</dbReference>
<dbReference type="Proteomes" id="UP000000600">
    <property type="component" value="Chromosome"/>
</dbReference>
<feature type="domain" description="TNFR-Cys" evidence="4">
    <location>
        <begin position="2273"/>
        <end position="2313"/>
    </location>
</feature>
<evidence type="ECO:0000313" key="7">
    <source>
        <dbReference type="Proteomes" id="UP000000600"/>
    </source>
</evidence>
<dbReference type="InterPro" id="IPR009030">
    <property type="entry name" value="Growth_fac_rcpt_cys_sf"/>
</dbReference>
<dbReference type="InterPro" id="IPR001368">
    <property type="entry name" value="TNFR/NGFR_Cys_rich_reg"/>
</dbReference>
<dbReference type="SUPFAM" id="SSF49899">
    <property type="entry name" value="Concanavalin A-like lectins/glucanases"/>
    <property type="match status" value="1"/>
</dbReference>
<dbReference type="EMBL" id="CR548612">
    <property type="protein sequence ID" value="CAH03335.1"/>
    <property type="molecule type" value="Genomic_DNA"/>
</dbReference>
<sequence length="3622" mass="418776">MINLISITLLFWLAVTQYKLILQGPASKKMNCKQLDKGDNGFIGSQYFYEKLSNYGQNTNLDKITFRLWFMVYSKMRLPGKQILFAFLDGYDIDSYINLMVYFNLESSNYSLYVLNEKVNPEVMSILVDQQKDFFIGYWNYLLISIDQTSGDAFLNLKLFSTYNYQLQQVLDALPSQKLNFRFGVHSRITNEQLFQKIEDYKACVYVANFEYINGWATMDKEIYVQDQIDLKYSLKPYQSEGLIIDSQFINVKLRQQTNIEYSGIIGLNIYKDTRILYDFQDKMDSFSIIFWMKPQQIVSNFKLISFTDEFIKLISLGFGVNQNYAFMVYQNDNQINIGDLSPNQWKHITIGILEISRNQYFKATNSVKMMKIYIDDQMVYLQQIYNFKWYKSLLIGPLLLESRGQEVIDIQDLRIFNGYGISESSGDCKLFAGLYCAFCKSQTHYCKEQDPLDDINIYECPAGYKLENGYCKPIPIALCLRQSGGNCVECDKNAILSQGICQIQTQLNRVSIYPCSGKDVVLCQTTDIVKSQILTSVQRARLCSSNLYNTKYECAGSQVLSCKYSYYSGLCFECKDSYYLTELKICVSTCFKNKADRFNYINKCVKDCPYKYIFNHPCPVDGGKEPDLVCSLTPDCQADEIDLGYTCLSGSQKEVGKSVGCRPLLASKYAPNQPLICHPSCKYCFGTTYRQCLGCYEGMYFTPYLGMCLQNCSEERDNLFIYHNSKIWKCELKCPSNLLTQGDICVQSCYDGYQAQDGICKSVSSVSEYFLESKIIEIEGVSTTLYSWKYCPQLCNSCQNNTICKTCINKYPFENDVCKISCFPRFALKTKSLSSCKDQCNPDELTFWNDDLFGYQIAECFQRKCGEIEADQIYQSFLHQNDNTRCVYPCDDGYYGNLQSLLCKPCLVSCATCIDQSYICTQCQPLLFLKGSTCLTTCGQSFKNYMNWHCETECSSGYTIADSTNNLYACVEQCGQLYATYLYVWRGQCYENISGVSAFCINYQCEDCHSQCKQCQGPNSNDCLACYQNSYLLSNECVQDCGSLKYDQINWRCVEECPLESKQSSGMSLILNHQITVCGLTCLFETFQFRDECYTQQPIETFCLQRTDYQYCELCSSLCTICSSSSSSNCQECIPTAFKYGTSCFMECPDEAPLKDVVNKQCVASCSSGFSEDGYCVDYCQTISYRYLQKNACYTVACPIGTFNEVGSKICQECYTGCATCFGSSQSECLSCVAGYFIDQETLCSDSCLIEPNVIEDLINRRCVQFCPIDSFLQQLTNGHYGCKETCPEYYYSNICVSSCPSQTYQDGLACISCASPCSVCFGRDVTQCNKCDIGYYLYETTCYLDCPDQIPYGNIQDQTCVALCSSFLYLPKKLCFDSCPSFLQRYEIANKKQCVDNCLSKSYLLDRDCYPCDSICKECYGPNNGNCLECESPYFLNGQTCELTCPSFYDLIDHQCKAACPVNLVIQNVNCQLQCDSGYFQYGQNCLKQCPKFTYLDNDTCQNCNLQCLTCFGPTFSECYSCIDGFYLNDHSCQQTCDNYYDQDDKACVDNCGSKFIIRDYKQCVLQCSLGQFVCEQECLTKIQDGFYLDNGKCFLCDPKCTKCTSSNSCSECSINFYLEQDSCVNYCSNQYLYMDPISRSCVTKCPLGLYHQESYNRRFCLFDCIVKLDDQCVQSCPTGFYNENSFCRQCPFECTECQSITFCSKCKAGLFLEDNWCYPICNLKKTDRKNLICVEACNPDLFEFENQCVENCPSDPIQFHYKSKCIQSCPASTFQQDQQCIDCHIQCSACFGPNNDECYSCTQGYYLDNNQICTQTCPYLYDSLNQKCVFQCKSDQYLEQNQCVQKCNHFLYDKQCVDICPSQTYQQNTECFNCSNNCLECNSFGCIKCKVGSYLNDGICDSLCLIMYNDIKHECVELCTNQEYQYLDHCYSQCPNDTYEYQQNCLLDCPIKTVQYNNFCFDCPERCDVCLSESECLKCSNLYYLFNGECVLHCPLSLPYEDTVNRICLSECPPNTYIMNHTCLATCNLITHQNMCLEQCPKGYYGNAICQHCKLECLACNELNYCTECDTNYFLEDNQCDQQCTSIKDLKTKKCVESCETFLFQNICYQNCPINTYQFESICAIQCPNGYYGSNNFICEQCPYQCLSCSNQIVCYSCKMGYYLFQNQCLESCPDQSYSNPIENKCSNECPSTTYTYQNQCLFQCPSDYLHDLDNYTCVLQCDHQQYQDKNGCLPCSIECNGCYTYGNNNCINCAALFNLNENGYCLGECPNGYYKNQQKCEKCLHKCLSCINSTQCVKCRGGNRNSIDCSCLKGYYDDELYEDCQKCPCDECISQDNCQICRNNLQIPKCNCDRKLNDEWCISCEVAKVKIYYSDDLNEIVVYFGYLVSVNLINPFQPSDCSLWFDNSNVFGQNSTCYLAWNRNSVHIQLSPYSTIKIGDSLEFKQSFYRDVDQGICAQEYIKQFIENKLLAPNRFIKPYILFDVPQYVSSCKQIEIRQILISGTAFKIQTVISWQLHPIENEDYYLSMDSFLATQKNEIIIPINTLQPNLRYLITAKYINIFQRVNYTTFSFNTIPTQTPYVYLTYQPLTANIYIFDCHITFSDIEGDQNVQIDITDSSVQDQIYISLKQPINSIRKIPLDETFLPKQVHLLFIAKTQSYIIQEVLILKSKPIEVSLLQKNRFIGQDDQINARAFDKNIQDEIMSTKGIQYQWLCTNLHDLQPCKSEENKILEFASRRIINIQTETQNSTLVFYVRASKDNRWTIKEQLIVQLDLNIEEEFVINSNQPTDYVNLNSEITILLKQSQTYAFIIQNHKVLKQIKITDASLKFRMAEITEDSKHPIYIYLVPGSDSFGFKINEIPNTFKFSIEPKVGQSLDYFNYTIDIINSDQIASVYYYVEYQTFQNDLNAKSLLNGIPLIFNSQNTSGQFQIPNGISDNPIWIVCQIESNQGAQIFQWTEVTVQRRTYEMDSLFQDLGNLVNFSNLQSIHTMISLINEEDKQVCLKQCSGVGTCVDQKCLCPPGYYFKDCSGNKTQFENFNHLIFKSIQALVVKDVTNNEQFKLYSQAVLYFQQYTDIISKTSIDKCLKVLMNYIINLNSRMEQINQYSINIQYQQTNQFSYSQIDTRQILSKLDMRNAILSTEFIWNIALSISNSSNYQIMHHLNDFFLHIIDLSFLALLPNEKFEISMSTLNLVIQRSVNIQNLSSHRFLQQDVSLDYYDIVQAVYISNFYSYDGYYPYPNQMYPLYDYMIRQQNRYQNIEISTPITYKFEIRNDTTNLVCISRNPKTYEWTKDNCYLSIINSSYFCICSKIEPVTICNDYQYLYQGSIPQYLKLPNFIFIFYFFQLSLLALVIYKSQYGEIQQLTKSNKFGIVIKLRKFQSIRMMFNNQQPSPIDQNRIYPENDFVKETEQNIHEKEKNKFSVNYFWVLKFYLNRITIFLLVQYLRVSFILVVFRMYNLQFLNGISNLQQARFSQFFTSHMIFKFTFCQQPQLQVEQTKSSGRQDIKFNFQKQFKYFEYMKSILTLNLVKMILFVFAISTFIIGLYLYFWISDQTELVSFYCNSQILSYTISNLIDFLFLDVIIFFTNKYLGETKKKLIKKKIQEFKQAMSSIK</sequence>
<dbReference type="PROSITE" id="PS00652">
    <property type="entry name" value="TNFR_NGFR_1"/>
    <property type="match status" value="1"/>
</dbReference>
<keyword evidence="2" id="KW-0812">Transmembrane</keyword>
<feature type="signal peptide" evidence="3">
    <location>
        <begin position="1"/>
        <end position="18"/>
    </location>
</feature>
<dbReference type="Gene3D" id="2.10.220.10">
    <property type="entry name" value="Hormone Receptor, Insulin-like Growth Factor Receptor 1, Chain A, domain 2"/>
    <property type="match status" value="12"/>
</dbReference>
<feature type="transmembrane region" description="Helical" evidence="2">
    <location>
        <begin position="3440"/>
        <end position="3462"/>
    </location>
</feature>
<evidence type="ECO:0000256" key="3">
    <source>
        <dbReference type="SAM" id="SignalP"/>
    </source>
</evidence>
<feature type="domain" description="EGF-like" evidence="5">
    <location>
        <begin position="3024"/>
        <end position="3035"/>
    </location>
</feature>
<evidence type="ECO:0000256" key="2">
    <source>
        <dbReference type="SAM" id="Phobius"/>
    </source>
</evidence>
<evidence type="ECO:0000313" key="6">
    <source>
        <dbReference type="EMBL" id="CAH03335.1"/>
    </source>
</evidence>
<dbReference type="CDD" id="cd00064">
    <property type="entry name" value="FU"/>
    <property type="match status" value="6"/>
</dbReference>
<keyword evidence="1" id="KW-1015">Disulfide bond</keyword>
<proteinExistence type="predicted"/>
<dbReference type="Gene3D" id="2.60.120.200">
    <property type="match status" value="1"/>
</dbReference>
<organism evidence="6 7">
    <name type="scientific">Paramecium tetraurelia</name>
    <dbReference type="NCBI Taxonomy" id="5888"/>
    <lineage>
        <taxon>Eukaryota</taxon>
        <taxon>Sar</taxon>
        <taxon>Alveolata</taxon>
        <taxon>Ciliophora</taxon>
        <taxon>Intramacronucleata</taxon>
        <taxon>Oligohymenophorea</taxon>
        <taxon>Peniculida</taxon>
        <taxon>Parameciidae</taxon>
        <taxon>Paramecium</taxon>
    </lineage>
</organism>
<feature type="chain" id="PRO_5004270963" evidence="3">
    <location>
        <begin position="19"/>
        <end position="3622"/>
    </location>
</feature>
<evidence type="ECO:0000256" key="1">
    <source>
        <dbReference type="ARBA" id="ARBA00023157"/>
    </source>
</evidence>
<name>Q6BG85_PARTE</name>
<dbReference type="InParanoid" id="Q6BG85"/>
<dbReference type="PROSITE" id="PS01186">
    <property type="entry name" value="EGF_2"/>
    <property type="match status" value="1"/>
</dbReference>
<dbReference type="KEGG" id="ptm:PTMB.137c"/>
<keyword evidence="2" id="KW-0472">Membrane</keyword>
<dbReference type="PANTHER" id="PTHR15332">
    <property type="entry name" value="PROPROTEIN CONVERTASE SUBTILISIN_KEXIN TYPE 5-LIKE"/>
    <property type="match status" value="1"/>
</dbReference>
<dbReference type="SUPFAM" id="SSF57184">
    <property type="entry name" value="Growth factor receptor domain"/>
    <property type="match status" value="12"/>
</dbReference>
<dbReference type="InterPro" id="IPR006212">
    <property type="entry name" value="Furin_repeat"/>
</dbReference>
<protein>
    <submittedName>
        <fullName evidence="6">Extracellular matrix-like protein, putative</fullName>
    </submittedName>
</protein>
<dbReference type="SMART" id="SM00181">
    <property type="entry name" value="EGF"/>
    <property type="match status" value="16"/>
</dbReference>
<keyword evidence="3" id="KW-0732">Signal</keyword>
<dbReference type="InterPro" id="IPR013320">
    <property type="entry name" value="ConA-like_dom_sf"/>
</dbReference>
<feature type="transmembrane region" description="Helical" evidence="2">
    <location>
        <begin position="3579"/>
        <end position="3599"/>
    </location>
</feature>
<evidence type="ECO:0000259" key="5">
    <source>
        <dbReference type="PROSITE" id="PS01186"/>
    </source>
</evidence>
<evidence type="ECO:0000259" key="4">
    <source>
        <dbReference type="PROSITE" id="PS00652"/>
    </source>
</evidence>
<reference evidence="6 7" key="1">
    <citation type="journal article" date="2004" name="Curr. Biol.">
        <title>High coding density on the largest Paramecium tetraurelia somatic chromosome.</title>
        <authorList>
            <person name="Zagulski M."/>
            <person name="Nowak J.K."/>
            <person name="Le Mouel A."/>
            <person name="Nowacki M."/>
            <person name="Migdalski A."/>
            <person name="Gromadka R."/>
            <person name="Noel B."/>
            <person name="Blanc I."/>
            <person name="Dessen P."/>
            <person name="Wincker P."/>
            <person name="Keller A.M."/>
            <person name="Cohen J."/>
            <person name="Meyer E."/>
            <person name="Sperling L."/>
        </authorList>
    </citation>
    <scope>NUCLEOTIDE SEQUENCE [LARGE SCALE GENOMIC DNA]</scope>
    <source>
        <strain evidence="6 7">Stock d4-2</strain>
    </source>
</reference>